<keyword evidence="1" id="KW-0812">Transmembrane</keyword>
<dbReference type="Proteomes" id="UP000191448">
    <property type="component" value="Unassembled WGS sequence"/>
</dbReference>
<comment type="caution">
    <text evidence="2">The sequence shown here is derived from an EMBL/GenBank/DDBJ whole genome shotgun (WGS) entry which is preliminary data.</text>
</comment>
<reference evidence="2 3" key="1">
    <citation type="submission" date="2016-02" db="EMBL/GenBank/DDBJ databases">
        <title>Genome sequence of Clostridium thermobutyricum DSM 4928.</title>
        <authorList>
            <person name="Poehlein A."/>
            <person name="Daniel R."/>
        </authorList>
    </citation>
    <scope>NUCLEOTIDE SEQUENCE [LARGE SCALE GENOMIC DNA]</scope>
    <source>
        <strain evidence="2 3">DSM 4928</strain>
    </source>
</reference>
<keyword evidence="1" id="KW-1133">Transmembrane helix</keyword>
<accession>A0A1V4SWX6</accession>
<feature type="transmembrane region" description="Helical" evidence="1">
    <location>
        <begin position="17"/>
        <end position="34"/>
    </location>
</feature>
<proteinExistence type="predicted"/>
<sequence>MDINKALRVEKKKNIRFYIYMCILAIIIPGALWATSIINGFFIGYAIIMELLIILVILKRIDSFKLEYKYLNNKLTFKTGLFNKKNLILCDQVALIHTEGIEEDMKVIVISTVKFRNSRFKPVVEGLLRKYPKMSDEYKKIKNVNPDKVFYYLILKKGGLKKYTMLGDLFTYCARSSYTDEAIQNIKISRGYTID</sequence>
<gene>
    <name evidence="2" type="ORF">CLTHE_07840</name>
</gene>
<evidence type="ECO:0000313" key="2">
    <source>
        <dbReference type="EMBL" id="OPX49037.1"/>
    </source>
</evidence>
<dbReference type="OrthoDB" id="1937989at2"/>
<evidence type="ECO:0000256" key="1">
    <source>
        <dbReference type="SAM" id="Phobius"/>
    </source>
</evidence>
<protein>
    <recommendedName>
        <fullName evidence="4">Transmembrane protein</fullName>
    </recommendedName>
</protein>
<keyword evidence="1" id="KW-0472">Membrane</keyword>
<dbReference type="AlphaFoldDB" id="A0A1V4SWX6"/>
<organism evidence="2 3">
    <name type="scientific">Clostridium thermobutyricum DSM 4928</name>
    <dbReference type="NCBI Taxonomy" id="1121339"/>
    <lineage>
        <taxon>Bacteria</taxon>
        <taxon>Bacillati</taxon>
        <taxon>Bacillota</taxon>
        <taxon>Clostridia</taxon>
        <taxon>Eubacteriales</taxon>
        <taxon>Clostridiaceae</taxon>
        <taxon>Clostridium</taxon>
    </lineage>
</organism>
<name>A0A1V4SWX6_9CLOT</name>
<dbReference type="RefSeq" id="WP_080022092.1">
    <property type="nucleotide sequence ID" value="NZ_LTAY01000026.1"/>
</dbReference>
<evidence type="ECO:0008006" key="4">
    <source>
        <dbReference type="Google" id="ProtNLM"/>
    </source>
</evidence>
<dbReference type="EMBL" id="LTAY01000026">
    <property type="protein sequence ID" value="OPX49037.1"/>
    <property type="molecule type" value="Genomic_DNA"/>
</dbReference>
<evidence type="ECO:0000313" key="3">
    <source>
        <dbReference type="Proteomes" id="UP000191448"/>
    </source>
</evidence>
<feature type="transmembrane region" description="Helical" evidence="1">
    <location>
        <begin position="40"/>
        <end position="58"/>
    </location>
</feature>